<dbReference type="GO" id="GO:0016192">
    <property type="term" value="P:vesicle-mediated transport"/>
    <property type="evidence" value="ECO:0007669"/>
    <property type="project" value="InterPro"/>
</dbReference>
<dbReference type="GO" id="GO:0030139">
    <property type="term" value="C:endocytic vesicle"/>
    <property type="evidence" value="ECO:0007669"/>
    <property type="project" value="TreeGrafter"/>
</dbReference>
<feature type="compositionally biased region" description="Basic and acidic residues" evidence="1">
    <location>
        <begin position="558"/>
        <end position="575"/>
    </location>
</feature>
<dbReference type="RefSeq" id="XP_033458364.1">
    <property type="nucleotide sequence ID" value="XM_033605355.1"/>
</dbReference>
<feature type="region of interest" description="Disordered" evidence="1">
    <location>
        <begin position="1"/>
        <end position="30"/>
    </location>
</feature>
<dbReference type="SUPFAM" id="SSF109993">
    <property type="entry name" value="VPS9 domain"/>
    <property type="match status" value="1"/>
</dbReference>
<feature type="region of interest" description="Disordered" evidence="1">
    <location>
        <begin position="151"/>
        <end position="190"/>
    </location>
</feature>
<evidence type="ECO:0000313" key="3">
    <source>
        <dbReference type="Proteomes" id="UP000504637"/>
    </source>
</evidence>
<protein>
    <recommendedName>
        <fullName evidence="2">VPS9 domain-containing protein</fullName>
    </recommendedName>
</protein>
<name>A0A6J3M073_9PEZI</name>
<dbReference type="Gene3D" id="1.20.1050.80">
    <property type="entry name" value="VPS9 domain"/>
    <property type="match status" value="1"/>
</dbReference>
<dbReference type="OrthoDB" id="10264848at2759"/>
<feature type="compositionally biased region" description="Low complexity" evidence="1">
    <location>
        <begin position="171"/>
        <end position="185"/>
    </location>
</feature>
<feature type="region of interest" description="Disordered" evidence="1">
    <location>
        <begin position="398"/>
        <end position="471"/>
    </location>
</feature>
<dbReference type="InterPro" id="IPR037191">
    <property type="entry name" value="VPS9_dom_sf"/>
</dbReference>
<feature type="compositionally biased region" description="Low complexity" evidence="1">
    <location>
        <begin position="406"/>
        <end position="444"/>
    </location>
</feature>
<dbReference type="InterPro" id="IPR003123">
    <property type="entry name" value="VPS9"/>
</dbReference>
<dbReference type="PROSITE" id="PS51205">
    <property type="entry name" value="VPS9"/>
    <property type="match status" value="1"/>
</dbReference>
<feature type="region of interest" description="Disordered" evidence="1">
    <location>
        <begin position="582"/>
        <end position="604"/>
    </location>
</feature>
<evidence type="ECO:0000256" key="1">
    <source>
        <dbReference type="SAM" id="MobiDB-lite"/>
    </source>
</evidence>
<feature type="compositionally biased region" description="Polar residues" evidence="1">
    <location>
        <begin position="460"/>
        <end position="471"/>
    </location>
</feature>
<reference evidence="4" key="1">
    <citation type="submission" date="2020-01" db="EMBL/GenBank/DDBJ databases">
        <authorList>
            <consortium name="DOE Joint Genome Institute"/>
            <person name="Haridas S."/>
            <person name="Albert R."/>
            <person name="Binder M."/>
            <person name="Bloem J."/>
            <person name="Labutti K."/>
            <person name="Salamov A."/>
            <person name="Andreopoulos B."/>
            <person name="Baker S.E."/>
            <person name="Barry K."/>
            <person name="Bills G."/>
            <person name="Bluhm B.H."/>
            <person name="Cannon C."/>
            <person name="Castanera R."/>
            <person name="Culley D.E."/>
            <person name="Daum C."/>
            <person name="Ezra D."/>
            <person name="Gonzalez J.B."/>
            <person name="Henrissat B."/>
            <person name="Kuo A."/>
            <person name="Liang C."/>
            <person name="Lipzen A."/>
            <person name="Lutzoni F."/>
            <person name="Magnuson J."/>
            <person name="Mondo S."/>
            <person name="Nolan M."/>
            <person name="Ohm R."/>
            <person name="Pangilinan J."/>
            <person name="Park H.-J."/>
            <person name="Ramirez L."/>
            <person name="Alfaro M."/>
            <person name="Sun H."/>
            <person name="Tritt A."/>
            <person name="Yoshinaga Y."/>
            <person name="Zwiers L.-H."/>
            <person name="Turgeon B.G."/>
            <person name="Goodwin S.B."/>
            <person name="Spatafora J.W."/>
            <person name="Crous P.W."/>
            <person name="Grigoriev I.V."/>
        </authorList>
    </citation>
    <scope>NUCLEOTIDE SEQUENCE</scope>
    <source>
        <strain evidence="4">CBS 342.82</strain>
    </source>
</reference>
<feature type="region of interest" description="Disordered" evidence="1">
    <location>
        <begin position="44"/>
        <end position="90"/>
    </location>
</feature>
<feature type="compositionally biased region" description="Polar residues" evidence="1">
    <location>
        <begin position="679"/>
        <end position="690"/>
    </location>
</feature>
<dbReference type="GO" id="GO:0005829">
    <property type="term" value="C:cytosol"/>
    <property type="evidence" value="ECO:0007669"/>
    <property type="project" value="TreeGrafter"/>
</dbReference>
<dbReference type="PANTHER" id="PTHR23101">
    <property type="entry name" value="RAB GDP/GTP EXCHANGE FACTOR"/>
    <property type="match status" value="1"/>
</dbReference>
<reference evidence="4" key="3">
    <citation type="submission" date="2025-08" db="UniProtKB">
        <authorList>
            <consortium name="RefSeq"/>
        </authorList>
    </citation>
    <scope>IDENTIFICATION</scope>
    <source>
        <strain evidence="4">CBS 342.82</strain>
    </source>
</reference>
<gene>
    <name evidence="4" type="ORF">K489DRAFT_382375</name>
</gene>
<dbReference type="Proteomes" id="UP000504637">
    <property type="component" value="Unplaced"/>
</dbReference>
<feature type="region of interest" description="Disordered" evidence="1">
    <location>
        <begin position="558"/>
        <end position="577"/>
    </location>
</feature>
<dbReference type="PANTHER" id="PTHR23101:SF97">
    <property type="entry name" value="DOMAIN PROTEIN, PUTATIVE (AFU_ORTHOLOGUE AFUA_2G10890)-RELATED"/>
    <property type="match status" value="1"/>
</dbReference>
<feature type="compositionally biased region" description="Basic and acidic residues" evidence="1">
    <location>
        <begin position="55"/>
        <end position="67"/>
    </location>
</feature>
<reference evidence="4" key="2">
    <citation type="submission" date="2020-04" db="EMBL/GenBank/DDBJ databases">
        <authorList>
            <consortium name="NCBI Genome Project"/>
        </authorList>
    </citation>
    <scope>NUCLEOTIDE SEQUENCE</scope>
    <source>
        <strain evidence="4">CBS 342.82</strain>
    </source>
</reference>
<proteinExistence type="predicted"/>
<feature type="region of interest" description="Disordered" evidence="1">
    <location>
        <begin position="667"/>
        <end position="761"/>
    </location>
</feature>
<dbReference type="GO" id="GO:0005085">
    <property type="term" value="F:guanyl-nucleotide exchange factor activity"/>
    <property type="evidence" value="ECO:0007669"/>
    <property type="project" value="InterPro"/>
</dbReference>
<keyword evidence="3" id="KW-1185">Reference proteome</keyword>
<accession>A0A6J3M073</accession>
<dbReference type="SMART" id="SM00167">
    <property type="entry name" value="VPS9"/>
    <property type="match status" value="1"/>
</dbReference>
<organism evidence="4">
    <name type="scientific">Dissoconium aciculare CBS 342.82</name>
    <dbReference type="NCBI Taxonomy" id="1314786"/>
    <lineage>
        <taxon>Eukaryota</taxon>
        <taxon>Fungi</taxon>
        <taxon>Dikarya</taxon>
        <taxon>Ascomycota</taxon>
        <taxon>Pezizomycotina</taxon>
        <taxon>Dothideomycetes</taxon>
        <taxon>Dothideomycetidae</taxon>
        <taxon>Mycosphaerellales</taxon>
        <taxon>Dissoconiaceae</taxon>
        <taxon>Dissoconium</taxon>
    </lineage>
</organism>
<dbReference type="InterPro" id="IPR045046">
    <property type="entry name" value="Vps9-like"/>
</dbReference>
<dbReference type="GO" id="GO:0031267">
    <property type="term" value="F:small GTPase binding"/>
    <property type="evidence" value="ECO:0007669"/>
    <property type="project" value="TreeGrafter"/>
</dbReference>
<sequence>MAGPTDRPKALHTSRSFTRMETAAPLATRKRASTFQEVGIATITETGTAGGNVADEAKPKTDVFENREGDDDEDQHDSEAQGHGLGKSGVNSFEELPIEIRSLAERFLESLSAKVHPTPLNADNLSELFQDFYERAASHISTHIATLASRIGRGPSAQQSAAKGLFKGRSRSGSGATRGSSDDLVGSGGGEMLTATEVADRKRARRLLEMQRYALEEAVERGVCERVYDKIWKHRSTDDEARDEKLRSRTAALALVGIGLKELRIDPDSSATGAGRTAEEKEDEIYQSLSVAREALQNMNDERYPLGKLQHLTAAHKAIVETLSKVFPSTSSADEILPTLIYTLITSPPDEMNVVGNLGFIQRFRASSKVDGEAAYCMVNLEAAISFLETVDLSSLRADELPEGPPKSTSRPSTPSSELPPLMQRPATARTLTPGLTTLTATATEQSNSDKSAAEVLPAATTSDTPSNPRRISTLMQAQAERLEAGRENILYAADKIYDSINGTLDNSFQFIFGRFKEQAAAGDHQLPKTLEEARKLVNSPSIGGIADDENPAFGILGKRESSNERPSVTHRDSSSKLVDLVGGRRATREHSVDSARSGGSGKRVAFASTINATGPGPESGGTLTPRERAVASLASDSTPAQEQSLLGSSPANLFASINPLNRFGMPTFPRFGRPGPTSAPQTASPTAMTPTGEPSAATSSLHGNVRKPSEGRSTPIERSATPANKGDITSNNESNKTDADPEESNARTALATLGQIKPPRKRFLEVPSSADLTLGEVEDLLNEYRRLAKAIGEALASSS</sequence>
<dbReference type="GeneID" id="54363155"/>
<dbReference type="AlphaFoldDB" id="A0A6J3M073"/>
<feature type="domain" description="VPS9" evidence="2">
    <location>
        <begin position="240"/>
        <end position="397"/>
    </location>
</feature>
<dbReference type="Pfam" id="PF02204">
    <property type="entry name" value="VPS9"/>
    <property type="match status" value="1"/>
</dbReference>
<evidence type="ECO:0000259" key="2">
    <source>
        <dbReference type="PROSITE" id="PS51205"/>
    </source>
</evidence>
<evidence type="ECO:0000313" key="4">
    <source>
        <dbReference type="RefSeq" id="XP_033458364.1"/>
    </source>
</evidence>